<evidence type="ECO:0000313" key="2">
    <source>
        <dbReference type="EMBL" id="EAX74194.1"/>
    </source>
</evidence>
<dbReference type="AlphaFoldDB" id="A2H8S3"/>
<reference evidence="2" key="2">
    <citation type="journal article" date="2007" name="Science">
        <title>Draft genome sequence of the sexually transmitted pathogen Trichomonas vaginalis.</title>
        <authorList>
            <person name="Carlton J.M."/>
            <person name="Hirt R.P."/>
            <person name="Silva J.C."/>
            <person name="Delcher A.L."/>
            <person name="Schatz M."/>
            <person name="Zhao Q."/>
            <person name="Wortman J.R."/>
            <person name="Bidwell S.L."/>
            <person name="Alsmark U.C.M."/>
            <person name="Besteiro S."/>
            <person name="Sicheritz-Ponten T."/>
            <person name="Noel C.J."/>
            <person name="Dacks J.B."/>
            <person name="Foster P.G."/>
            <person name="Simillion C."/>
            <person name="Van de Peer Y."/>
            <person name="Miranda-Saavedra D."/>
            <person name="Barton G.J."/>
            <person name="Westrop G.D."/>
            <person name="Mueller S."/>
            <person name="Dessi D."/>
            <person name="Fiori P.L."/>
            <person name="Ren Q."/>
            <person name="Paulsen I."/>
            <person name="Zhang H."/>
            <person name="Bastida-Corcuera F.D."/>
            <person name="Simoes-Barbosa A."/>
            <person name="Brown M.T."/>
            <person name="Hayes R.D."/>
            <person name="Mukherjee M."/>
            <person name="Okumura C.Y."/>
            <person name="Schneider R."/>
            <person name="Smith A.J."/>
            <person name="Vanacova S."/>
            <person name="Villalvazo M."/>
            <person name="Haas B.J."/>
            <person name="Pertea M."/>
            <person name="Feldblyum T.V."/>
            <person name="Utterback T.R."/>
            <person name="Shu C.L."/>
            <person name="Osoegawa K."/>
            <person name="de Jong P.J."/>
            <person name="Hrdy I."/>
            <person name="Horvathova L."/>
            <person name="Zubacova Z."/>
            <person name="Dolezal P."/>
            <person name="Malik S.B."/>
            <person name="Logsdon J.M. Jr."/>
            <person name="Henze K."/>
            <person name="Gupta A."/>
            <person name="Wang C.C."/>
            <person name="Dunne R.L."/>
            <person name="Upcroft J.A."/>
            <person name="Upcroft P."/>
            <person name="White O."/>
            <person name="Salzberg S.L."/>
            <person name="Tang P."/>
            <person name="Chiu C.-H."/>
            <person name="Lee Y.-S."/>
            <person name="Embley T.M."/>
            <person name="Coombs G.H."/>
            <person name="Mottram J.C."/>
            <person name="Tachezy J."/>
            <person name="Fraser-Liggett C.M."/>
            <person name="Johnson P.J."/>
        </authorList>
    </citation>
    <scope>NUCLEOTIDE SEQUENCE [LARGE SCALE GENOMIC DNA]</scope>
    <source>
        <strain evidence="2">G3</strain>
    </source>
</reference>
<evidence type="ECO:0000256" key="1">
    <source>
        <dbReference type="SAM" id="Phobius"/>
    </source>
</evidence>
<gene>
    <name evidence="2" type="ORF">TVAG_325160</name>
</gene>
<keyword evidence="1" id="KW-0812">Transmembrane</keyword>
<dbReference type="Proteomes" id="UP000001542">
    <property type="component" value="Unassembled WGS sequence"/>
</dbReference>
<organism evidence="2 3">
    <name type="scientific">Trichomonas vaginalis (strain ATCC PRA-98 / G3)</name>
    <dbReference type="NCBI Taxonomy" id="412133"/>
    <lineage>
        <taxon>Eukaryota</taxon>
        <taxon>Metamonada</taxon>
        <taxon>Parabasalia</taxon>
        <taxon>Trichomonadida</taxon>
        <taxon>Trichomonadidae</taxon>
        <taxon>Trichomonas</taxon>
    </lineage>
</organism>
<dbReference type="KEGG" id="tva:4731590"/>
<proteinExistence type="predicted"/>
<dbReference type="InParanoid" id="A2H8S3"/>
<dbReference type="VEuPathDB" id="TrichDB:TVAGG3_0465590"/>
<sequence length="72" mass="8339">MGYEEDIAYVKSSMNFLTNAVVVFFCINLFIVLLVMLLFFCEVHGMINRDLPGGEIQRTQYRCSRPTQTQLI</sequence>
<keyword evidence="1" id="KW-1133">Transmembrane helix</keyword>
<protein>
    <submittedName>
        <fullName evidence="2">Uncharacterized protein</fullName>
    </submittedName>
</protein>
<dbReference type="VEuPathDB" id="TrichDB:TVAG_325160"/>
<name>A2H8S3_TRIV3</name>
<keyword evidence="1" id="KW-0472">Membrane</keyword>
<feature type="transmembrane region" description="Helical" evidence="1">
    <location>
        <begin position="20"/>
        <end position="41"/>
    </location>
</feature>
<dbReference type="EMBL" id="DS128643">
    <property type="protein sequence ID" value="EAX74194.1"/>
    <property type="molecule type" value="Genomic_DNA"/>
</dbReference>
<accession>A2H8S3</accession>
<evidence type="ECO:0000313" key="3">
    <source>
        <dbReference type="Proteomes" id="UP000001542"/>
    </source>
</evidence>
<keyword evidence="3" id="KW-1185">Reference proteome</keyword>
<reference evidence="2" key="1">
    <citation type="submission" date="2006-10" db="EMBL/GenBank/DDBJ databases">
        <authorList>
            <person name="Amadeo P."/>
            <person name="Zhao Q."/>
            <person name="Wortman J."/>
            <person name="Fraser-Liggett C."/>
            <person name="Carlton J."/>
        </authorList>
    </citation>
    <scope>NUCLEOTIDE SEQUENCE</scope>
    <source>
        <strain evidence="2">G3</strain>
    </source>
</reference>